<evidence type="ECO:0000256" key="5">
    <source>
        <dbReference type="ARBA" id="ARBA00023136"/>
    </source>
</evidence>
<sequence length="411" mass="42635">MGSEQGYQRLARNAERRVLAGVCTGIGRYTGIDPVVFRVGFAVLVLAHGQGVFLYVAAAVLMPARPGESALAERLLKRWFDAPAVLTILGALLTAGVVFSLFGAAVTDTVALLVVFGLALLVAHSRGTDLVAVARSVPERLTGHPPAPMPEPARAEAETATGLREGMIDLAAYSAAHTGAPPLDDHDTRDTGARETRSAKGAPRPERGGSPVAAITLLGAMAAGAAMIPVARGYPAPDAWLIIMAPALAVVGFGLVLGGWFRTRGLVAAGTVLTLAMLTTSVVRDAPQGAEYGEIEWRPTDAAQTNQVYKVGVGQGDLDLTSLTLAPGQRVTIVAEVALGGLDVTVPSTARVLVDARVTLGDLRVDHRTTGGPRAKVVRTLEPEGGQTGGEPPVIELRIRGKLSDVSVNRG</sequence>
<dbReference type="InterPro" id="IPR052027">
    <property type="entry name" value="PspC"/>
</dbReference>
<dbReference type="Pfam" id="PF04024">
    <property type="entry name" value="PspC"/>
    <property type="match status" value="1"/>
</dbReference>
<accession>A0ABP8CBQ9</accession>
<keyword evidence="4 7" id="KW-1133">Transmembrane helix</keyword>
<dbReference type="InterPro" id="IPR007168">
    <property type="entry name" value="Phageshock_PspC_N"/>
</dbReference>
<keyword evidence="5 7" id="KW-0472">Membrane</keyword>
<dbReference type="Proteomes" id="UP001501710">
    <property type="component" value="Unassembled WGS sequence"/>
</dbReference>
<evidence type="ECO:0000256" key="7">
    <source>
        <dbReference type="SAM" id="Phobius"/>
    </source>
</evidence>
<feature type="domain" description="Phage shock protein PspC N-terminal" evidence="8">
    <location>
        <begin position="9"/>
        <end position="64"/>
    </location>
</feature>
<protein>
    <recommendedName>
        <fullName evidence="8">Phage shock protein PspC N-terminal domain-containing protein</fullName>
    </recommendedName>
</protein>
<feature type="transmembrane region" description="Helical" evidence="7">
    <location>
        <begin position="82"/>
        <end position="103"/>
    </location>
</feature>
<keyword evidence="10" id="KW-1185">Reference proteome</keyword>
<comment type="caution">
    <text evidence="9">The sequence shown here is derived from an EMBL/GenBank/DDBJ whole genome shotgun (WGS) entry which is preliminary data.</text>
</comment>
<dbReference type="PANTHER" id="PTHR33885:SF3">
    <property type="entry name" value="PHAGE SHOCK PROTEIN C"/>
    <property type="match status" value="1"/>
</dbReference>
<name>A0ABP8CBQ9_9ACTN</name>
<feature type="transmembrane region" description="Helical" evidence="7">
    <location>
        <begin position="240"/>
        <end position="261"/>
    </location>
</feature>
<evidence type="ECO:0000313" key="10">
    <source>
        <dbReference type="Proteomes" id="UP001501710"/>
    </source>
</evidence>
<reference evidence="10" key="1">
    <citation type="journal article" date="2019" name="Int. J. Syst. Evol. Microbiol.">
        <title>The Global Catalogue of Microorganisms (GCM) 10K type strain sequencing project: providing services to taxonomists for standard genome sequencing and annotation.</title>
        <authorList>
            <consortium name="The Broad Institute Genomics Platform"/>
            <consortium name="The Broad Institute Genome Sequencing Center for Infectious Disease"/>
            <person name="Wu L."/>
            <person name="Ma J."/>
        </authorList>
    </citation>
    <scope>NUCLEOTIDE SEQUENCE [LARGE SCALE GENOMIC DNA]</scope>
    <source>
        <strain evidence="10">JCM 17440</strain>
    </source>
</reference>
<dbReference type="RefSeq" id="WP_344900276.1">
    <property type="nucleotide sequence ID" value="NZ_BAABAS010000016.1"/>
</dbReference>
<dbReference type="PANTHER" id="PTHR33885">
    <property type="entry name" value="PHAGE SHOCK PROTEIN C"/>
    <property type="match status" value="1"/>
</dbReference>
<organism evidence="9 10">
    <name type="scientific">Actinomadura meridiana</name>
    <dbReference type="NCBI Taxonomy" id="559626"/>
    <lineage>
        <taxon>Bacteria</taxon>
        <taxon>Bacillati</taxon>
        <taxon>Actinomycetota</taxon>
        <taxon>Actinomycetes</taxon>
        <taxon>Streptosporangiales</taxon>
        <taxon>Thermomonosporaceae</taxon>
        <taxon>Actinomadura</taxon>
    </lineage>
</organism>
<evidence type="ECO:0000256" key="1">
    <source>
        <dbReference type="ARBA" id="ARBA00004162"/>
    </source>
</evidence>
<evidence type="ECO:0000259" key="8">
    <source>
        <dbReference type="Pfam" id="PF04024"/>
    </source>
</evidence>
<proteinExistence type="predicted"/>
<feature type="transmembrane region" description="Helical" evidence="7">
    <location>
        <begin position="39"/>
        <end position="61"/>
    </location>
</feature>
<gene>
    <name evidence="9" type="ORF">GCM10022254_47740</name>
</gene>
<evidence type="ECO:0000256" key="2">
    <source>
        <dbReference type="ARBA" id="ARBA00022475"/>
    </source>
</evidence>
<feature type="compositionally biased region" description="Basic and acidic residues" evidence="6">
    <location>
        <begin position="183"/>
        <end position="207"/>
    </location>
</feature>
<evidence type="ECO:0000256" key="3">
    <source>
        <dbReference type="ARBA" id="ARBA00022692"/>
    </source>
</evidence>
<keyword evidence="3 7" id="KW-0812">Transmembrane</keyword>
<feature type="region of interest" description="Disordered" evidence="6">
    <location>
        <begin position="178"/>
        <end position="210"/>
    </location>
</feature>
<dbReference type="EMBL" id="BAABAS010000016">
    <property type="protein sequence ID" value="GAA4236938.1"/>
    <property type="molecule type" value="Genomic_DNA"/>
</dbReference>
<keyword evidence="2" id="KW-1003">Cell membrane</keyword>
<evidence type="ECO:0000313" key="9">
    <source>
        <dbReference type="EMBL" id="GAA4236938.1"/>
    </source>
</evidence>
<comment type="subcellular location">
    <subcellularLocation>
        <location evidence="1">Cell membrane</location>
        <topology evidence="1">Single-pass membrane protein</topology>
    </subcellularLocation>
</comment>
<evidence type="ECO:0000256" key="4">
    <source>
        <dbReference type="ARBA" id="ARBA00022989"/>
    </source>
</evidence>
<feature type="transmembrane region" description="Helical" evidence="7">
    <location>
        <begin position="212"/>
        <end position="234"/>
    </location>
</feature>
<evidence type="ECO:0000256" key="6">
    <source>
        <dbReference type="SAM" id="MobiDB-lite"/>
    </source>
</evidence>